<keyword evidence="8 9" id="KW-0472">Membrane</keyword>
<comment type="similarity">
    <text evidence="2">Belongs to the binding-protein-dependent transport system permease family. HisMQ subfamily.</text>
</comment>
<proteinExistence type="inferred from homology"/>
<feature type="transmembrane region" description="Helical" evidence="9">
    <location>
        <begin position="75"/>
        <end position="96"/>
    </location>
</feature>
<dbReference type="RefSeq" id="WP_144342492.1">
    <property type="nucleotide sequence ID" value="NZ_VMBP01000002.1"/>
</dbReference>
<keyword evidence="12" id="KW-1185">Reference proteome</keyword>
<evidence type="ECO:0000256" key="4">
    <source>
        <dbReference type="ARBA" id="ARBA00022475"/>
    </source>
</evidence>
<comment type="caution">
    <text evidence="11">The sequence shown here is derived from an EMBL/GenBank/DDBJ whole genome shotgun (WGS) entry which is preliminary data.</text>
</comment>
<keyword evidence="7 9" id="KW-1133">Transmembrane helix</keyword>
<evidence type="ECO:0000256" key="3">
    <source>
        <dbReference type="ARBA" id="ARBA00022448"/>
    </source>
</evidence>
<evidence type="ECO:0000256" key="5">
    <source>
        <dbReference type="ARBA" id="ARBA00022519"/>
    </source>
</evidence>
<dbReference type="Pfam" id="PF00528">
    <property type="entry name" value="BPD_transp_1"/>
    <property type="match status" value="1"/>
</dbReference>
<comment type="subcellular location">
    <subcellularLocation>
        <location evidence="1">Cell inner membrane</location>
        <topology evidence="1">Multi-pass membrane protein</topology>
    </subcellularLocation>
    <subcellularLocation>
        <location evidence="9">Cell membrane</location>
        <topology evidence="9">Multi-pass membrane protein</topology>
    </subcellularLocation>
</comment>
<keyword evidence="3 9" id="KW-0813">Transport</keyword>
<evidence type="ECO:0000256" key="7">
    <source>
        <dbReference type="ARBA" id="ARBA00022989"/>
    </source>
</evidence>
<evidence type="ECO:0000259" key="10">
    <source>
        <dbReference type="PROSITE" id="PS50928"/>
    </source>
</evidence>
<reference evidence="11 12" key="1">
    <citation type="submission" date="2019-07" db="EMBL/GenBank/DDBJ databases">
        <authorList>
            <person name="Grouzdev D.S."/>
        </authorList>
    </citation>
    <scope>NUCLEOTIDE SEQUENCE [LARGE SCALE GENOMIC DNA]</scope>
    <source>
        <strain evidence="11 12">3C</strain>
    </source>
</reference>
<feature type="domain" description="ABC transmembrane type-1" evidence="10">
    <location>
        <begin position="37"/>
        <end position="234"/>
    </location>
</feature>
<evidence type="ECO:0000313" key="12">
    <source>
        <dbReference type="Proteomes" id="UP000315321"/>
    </source>
</evidence>
<evidence type="ECO:0000256" key="9">
    <source>
        <dbReference type="RuleBase" id="RU363032"/>
    </source>
</evidence>
<dbReference type="NCBIfam" id="TIGR01726">
    <property type="entry name" value="HEQRo_perm_3TM"/>
    <property type="match status" value="1"/>
</dbReference>
<dbReference type="CDD" id="cd06261">
    <property type="entry name" value="TM_PBP2"/>
    <property type="match status" value="1"/>
</dbReference>
<dbReference type="InterPro" id="IPR010065">
    <property type="entry name" value="AA_ABC_transptr_permease_3TM"/>
</dbReference>
<dbReference type="PANTHER" id="PTHR30614:SF10">
    <property type="entry name" value="ARGININE ABC TRANSPORTER PERMEASE PROTEIN ARTM"/>
    <property type="match status" value="1"/>
</dbReference>
<keyword evidence="6 9" id="KW-0812">Transmembrane</keyword>
<keyword evidence="4" id="KW-1003">Cell membrane</keyword>
<dbReference type="EMBL" id="VMBP01000002">
    <property type="protein sequence ID" value="TSJ62998.1"/>
    <property type="molecule type" value="Genomic_DNA"/>
</dbReference>
<dbReference type="SUPFAM" id="SSF161098">
    <property type="entry name" value="MetI-like"/>
    <property type="match status" value="1"/>
</dbReference>
<sequence>MQAILDAIGSGFLSVMGFIGLNADLMDRYGLRFLDGVWVTLKLVVLSVFLGALLALPLAVARVEGGKFLARASFVYSYFFRGTPLLAQTFLIYYGAGQFREQLTDIGLWWFFRDAFNCALFTFTLNTAAYQSEILRGGIQSLPAGQMEAAQSLGLSRVLAYRKVVLPQAFAVGLRPLGNELVLMIKSSAIASVITVYDLMGVTRLAFSRSYDMEVYLWAAALYLIMVEIVRRVWDVLERRLNRHMLVSR</sequence>
<evidence type="ECO:0000313" key="11">
    <source>
        <dbReference type="EMBL" id="TSJ62998.1"/>
    </source>
</evidence>
<keyword evidence="5" id="KW-0997">Cell inner membrane</keyword>
<feature type="transmembrane region" description="Helical" evidence="9">
    <location>
        <begin position="43"/>
        <end position="63"/>
    </location>
</feature>
<gene>
    <name evidence="11" type="ORF">FO470_08390</name>
</gene>
<evidence type="ECO:0000256" key="1">
    <source>
        <dbReference type="ARBA" id="ARBA00004429"/>
    </source>
</evidence>
<evidence type="ECO:0000256" key="6">
    <source>
        <dbReference type="ARBA" id="ARBA00022692"/>
    </source>
</evidence>
<dbReference type="InterPro" id="IPR043429">
    <property type="entry name" value="ArtM/GltK/GlnP/TcyL/YhdX-like"/>
</dbReference>
<dbReference type="Proteomes" id="UP000315321">
    <property type="component" value="Unassembled WGS sequence"/>
</dbReference>
<dbReference type="PROSITE" id="PS50928">
    <property type="entry name" value="ABC_TM1"/>
    <property type="match status" value="1"/>
</dbReference>
<feature type="transmembrane region" description="Helical" evidence="9">
    <location>
        <begin position="181"/>
        <end position="203"/>
    </location>
</feature>
<protein>
    <submittedName>
        <fullName evidence="11">ABC transporter permease subunit</fullName>
    </submittedName>
</protein>
<accession>A0ABY3DSR1</accession>
<dbReference type="Gene3D" id="1.10.3720.10">
    <property type="entry name" value="MetI-like"/>
    <property type="match status" value="1"/>
</dbReference>
<evidence type="ECO:0000256" key="8">
    <source>
        <dbReference type="ARBA" id="ARBA00023136"/>
    </source>
</evidence>
<feature type="transmembrane region" description="Helical" evidence="9">
    <location>
        <begin position="7"/>
        <end position="23"/>
    </location>
</feature>
<organism evidence="11 12">
    <name type="scientific">Ancylobacter moscoviensis</name>
    <dbReference type="NCBI Taxonomy" id="2597768"/>
    <lineage>
        <taxon>Bacteria</taxon>
        <taxon>Pseudomonadati</taxon>
        <taxon>Pseudomonadota</taxon>
        <taxon>Alphaproteobacteria</taxon>
        <taxon>Hyphomicrobiales</taxon>
        <taxon>Xanthobacteraceae</taxon>
        <taxon>Ancylobacter</taxon>
    </lineage>
</organism>
<evidence type="ECO:0000256" key="2">
    <source>
        <dbReference type="ARBA" id="ARBA00010072"/>
    </source>
</evidence>
<dbReference type="InterPro" id="IPR035906">
    <property type="entry name" value="MetI-like_sf"/>
</dbReference>
<name>A0ABY3DSR1_9HYPH</name>
<dbReference type="InterPro" id="IPR000515">
    <property type="entry name" value="MetI-like"/>
</dbReference>
<dbReference type="PANTHER" id="PTHR30614">
    <property type="entry name" value="MEMBRANE COMPONENT OF AMINO ACID ABC TRANSPORTER"/>
    <property type="match status" value="1"/>
</dbReference>
<feature type="transmembrane region" description="Helical" evidence="9">
    <location>
        <begin position="215"/>
        <end position="234"/>
    </location>
</feature>